<dbReference type="AlphaFoldDB" id="A0A2N4TLR9"/>
<sequence>MTIKSPHIERAVRIAVGAGNPVREITAGWTKVHQVVHMRDVLVLALRDDIQREVPSLRYWSTEGTPHNAPEEGFLCDEYGVGLVFPTK</sequence>
<name>A0A2N4TLR9_RALPI</name>
<reference evidence="1 2" key="1">
    <citation type="submission" date="2017-12" db="EMBL/GenBank/DDBJ databases">
        <title>Draft genome sequence of Ralstonia pickettii 52.</title>
        <authorList>
            <person name="Zheng B."/>
        </authorList>
    </citation>
    <scope>NUCLEOTIDE SEQUENCE [LARGE SCALE GENOMIC DNA]</scope>
    <source>
        <strain evidence="1 2">52</strain>
    </source>
</reference>
<evidence type="ECO:0000313" key="1">
    <source>
        <dbReference type="EMBL" id="PLC40648.1"/>
    </source>
</evidence>
<dbReference type="EMBL" id="PKQE01000005">
    <property type="protein sequence ID" value="PLC40648.1"/>
    <property type="molecule type" value="Genomic_DNA"/>
</dbReference>
<organism evidence="1 2">
    <name type="scientific">Ralstonia pickettii</name>
    <name type="common">Burkholderia pickettii</name>
    <dbReference type="NCBI Taxonomy" id="329"/>
    <lineage>
        <taxon>Bacteria</taxon>
        <taxon>Pseudomonadati</taxon>
        <taxon>Pseudomonadota</taxon>
        <taxon>Betaproteobacteria</taxon>
        <taxon>Burkholderiales</taxon>
        <taxon>Burkholderiaceae</taxon>
        <taxon>Ralstonia</taxon>
    </lineage>
</organism>
<comment type="caution">
    <text evidence="1">The sequence shown here is derived from an EMBL/GenBank/DDBJ whole genome shotgun (WGS) entry which is preliminary data.</text>
</comment>
<gene>
    <name evidence="1" type="ORF">C0Q88_19515</name>
</gene>
<proteinExistence type="predicted"/>
<protein>
    <submittedName>
        <fullName evidence="1">Uncharacterized protein</fullName>
    </submittedName>
</protein>
<dbReference type="Proteomes" id="UP000234456">
    <property type="component" value="Unassembled WGS sequence"/>
</dbReference>
<accession>A0A2N4TLR9</accession>
<evidence type="ECO:0000313" key="2">
    <source>
        <dbReference type="Proteomes" id="UP000234456"/>
    </source>
</evidence>